<proteinExistence type="predicted"/>
<organism evidence="2 3">
    <name type="scientific">Pyrobaculum oguniense (strain DSM 13380 / JCM 10595 / TE7)</name>
    <dbReference type="NCBI Taxonomy" id="698757"/>
    <lineage>
        <taxon>Archaea</taxon>
        <taxon>Thermoproteota</taxon>
        <taxon>Thermoprotei</taxon>
        <taxon>Thermoproteales</taxon>
        <taxon>Thermoproteaceae</taxon>
        <taxon>Pyrobaculum</taxon>
    </lineage>
</organism>
<evidence type="ECO:0000313" key="2">
    <source>
        <dbReference type="EMBL" id="AFA39124.1"/>
    </source>
</evidence>
<dbReference type="EMBL" id="CP003316">
    <property type="protein sequence ID" value="AFA39124.1"/>
    <property type="molecule type" value="Genomic_DNA"/>
</dbReference>
<evidence type="ECO:0000256" key="1">
    <source>
        <dbReference type="SAM" id="MobiDB-lite"/>
    </source>
</evidence>
<dbReference type="KEGG" id="pog:Pogu_1097"/>
<gene>
    <name evidence="2" type="ordered locus">Pogu_1097</name>
</gene>
<dbReference type="STRING" id="698757.Pogu_1097"/>
<protein>
    <submittedName>
        <fullName evidence="2">Uncharacterized protein</fullName>
    </submittedName>
</protein>
<name>H6Q8P2_PYROT</name>
<reference evidence="2 3" key="1">
    <citation type="journal article" date="2012" name="Stand. Genomic Sci.">
        <title>Complete genome sequence of Pyrobaculum oguniense.</title>
        <authorList>
            <person name="Bernick D.L."/>
            <person name="Karplus K."/>
            <person name="Lui L.M."/>
            <person name="Coker J.K."/>
            <person name="Murphy J.N."/>
            <person name="Chan P.P."/>
            <person name="Cozen A.E."/>
            <person name="Lowe T.M."/>
        </authorList>
    </citation>
    <scope>NUCLEOTIDE SEQUENCE [LARGE SCALE GENOMIC DNA]</scope>
    <source>
        <strain evidence="2 3">TE7</strain>
    </source>
</reference>
<dbReference type="AlphaFoldDB" id="H6Q8P2"/>
<dbReference type="Proteomes" id="UP000009062">
    <property type="component" value="Chromosome"/>
</dbReference>
<feature type="region of interest" description="Disordered" evidence="1">
    <location>
        <begin position="30"/>
        <end position="49"/>
    </location>
</feature>
<sequence>MRRLVQLAAARAIAPRVKLLVLDDPYVSAPPDKSAELYGELGSESRRSS</sequence>
<dbReference type="HOGENOM" id="CLU_3131006_0_0_2"/>
<keyword evidence="3" id="KW-1185">Reference proteome</keyword>
<evidence type="ECO:0000313" key="3">
    <source>
        <dbReference type="Proteomes" id="UP000009062"/>
    </source>
</evidence>
<accession>H6Q8P2</accession>